<protein>
    <recommendedName>
        <fullName evidence="2 10">FAD:protein FMN transferase</fullName>
        <ecNumber evidence="1 10">2.7.1.180</ecNumber>
    </recommendedName>
    <alternativeName>
        <fullName evidence="8 10">Flavin transferase</fullName>
    </alternativeName>
</protein>
<dbReference type="SUPFAM" id="SSF143631">
    <property type="entry name" value="ApbE-like"/>
    <property type="match status" value="1"/>
</dbReference>
<dbReference type="PANTHER" id="PTHR30040:SF2">
    <property type="entry name" value="FAD:PROTEIN FMN TRANSFERASE"/>
    <property type="match status" value="1"/>
</dbReference>
<accession>A0A9D1A3M9</accession>
<evidence type="ECO:0000256" key="7">
    <source>
        <dbReference type="ARBA" id="ARBA00022842"/>
    </source>
</evidence>
<comment type="caution">
    <text evidence="12">The sequence shown here is derived from an EMBL/GenBank/DDBJ whole genome shotgun (WGS) entry which is preliminary data.</text>
</comment>
<dbReference type="Proteomes" id="UP000824250">
    <property type="component" value="Unassembled WGS sequence"/>
</dbReference>
<dbReference type="InterPro" id="IPR003374">
    <property type="entry name" value="ApbE-like_sf"/>
</dbReference>
<evidence type="ECO:0000256" key="5">
    <source>
        <dbReference type="ARBA" id="ARBA00022723"/>
    </source>
</evidence>
<evidence type="ECO:0000256" key="10">
    <source>
        <dbReference type="PIRNR" id="PIRNR006268"/>
    </source>
</evidence>
<dbReference type="GO" id="GO:0016740">
    <property type="term" value="F:transferase activity"/>
    <property type="evidence" value="ECO:0007669"/>
    <property type="project" value="UniProtKB-UniRule"/>
</dbReference>
<feature type="binding site" evidence="11">
    <location>
        <position position="290"/>
    </location>
    <ligand>
        <name>Mg(2+)</name>
        <dbReference type="ChEBI" id="CHEBI:18420"/>
    </ligand>
</feature>
<organism evidence="12 13">
    <name type="scientific">Candidatus Copromonas faecavium</name>
    <name type="common">nom. illeg.</name>
    <dbReference type="NCBI Taxonomy" id="2840740"/>
    <lineage>
        <taxon>Bacteria</taxon>
        <taxon>Bacillati</taxon>
        <taxon>Bacillota</taxon>
        <taxon>Clostridia</taxon>
        <taxon>Lachnospirales</taxon>
        <taxon>Lachnospiraceae</taxon>
        <taxon>Candidatus Copromonas (nom. illeg.)</taxon>
    </lineage>
</organism>
<keyword evidence="5 10" id="KW-0479">Metal-binding</keyword>
<dbReference type="GO" id="GO:0046872">
    <property type="term" value="F:metal ion binding"/>
    <property type="evidence" value="ECO:0007669"/>
    <property type="project" value="UniProtKB-UniRule"/>
</dbReference>
<evidence type="ECO:0000256" key="4">
    <source>
        <dbReference type="ARBA" id="ARBA00022679"/>
    </source>
</evidence>
<feature type="binding site" evidence="11">
    <location>
        <position position="176"/>
    </location>
    <ligand>
        <name>Mg(2+)</name>
        <dbReference type="ChEBI" id="CHEBI:18420"/>
    </ligand>
</feature>
<gene>
    <name evidence="12" type="ORF">IAB28_03990</name>
</gene>
<comment type="similarity">
    <text evidence="10">Belongs to the ApbE family.</text>
</comment>
<dbReference type="EMBL" id="DVGC01000023">
    <property type="protein sequence ID" value="HIR05111.1"/>
    <property type="molecule type" value="Genomic_DNA"/>
</dbReference>
<name>A0A9D1A3M9_9FIRM</name>
<keyword evidence="6 10" id="KW-0274">FAD</keyword>
<dbReference type="PIRSF" id="PIRSF006268">
    <property type="entry name" value="ApbE"/>
    <property type="match status" value="1"/>
</dbReference>
<dbReference type="InterPro" id="IPR024932">
    <property type="entry name" value="ApbE"/>
</dbReference>
<evidence type="ECO:0000256" key="2">
    <source>
        <dbReference type="ARBA" id="ARBA00016337"/>
    </source>
</evidence>
<evidence type="ECO:0000256" key="8">
    <source>
        <dbReference type="ARBA" id="ARBA00031306"/>
    </source>
</evidence>
<reference evidence="12" key="2">
    <citation type="journal article" date="2021" name="PeerJ">
        <title>Extensive microbial diversity within the chicken gut microbiome revealed by metagenomics and culture.</title>
        <authorList>
            <person name="Gilroy R."/>
            <person name="Ravi A."/>
            <person name="Getino M."/>
            <person name="Pursley I."/>
            <person name="Horton D.L."/>
            <person name="Alikhan N.F."/>
            <person name="Baker D."/>
            <person name="Gharbi K."/>
            <person name="Hall N."/>
            <person name="Watson M."/>
            <person name="Adriaenssens E.M."/>
            <person name="Foster-Nyarko E."/>
            <person name="Jarju S."/>
            <person name="Secka A."/>
            <person name="Antonio M."/>
            <person name="Oren A."/>
            <person name="Chaudhuri R.R."/>
            <person name="La Ragione R."/>
            <person name="Hildebrand F."/>
            <person name="Pallen M.J."/>
        </authorList>
    </citation>
    <scope>NUCLEOTIDE SEQUENCE</scope>
    <source>
        <strain evidence="12">CHK180-2868</strain>
    </source>
</reference>
<keyword evidence="7 10" id="KW-0460">Magnesium</keyword>
<dbReference type="EC" id="2.7.1.180" evidence="1 10"/>
<dbReference type="Gene3D" id="3.10.520.10">
    <property type="entry name" value="ApbE-like domains"/>
    <property type="match status" value="1"/>
</dbReference>
<reference evidence="12" key="1">
    <citation type="submission" date="2020-10" db="EMBL/GenBank/DDBJ databases">
        <authorList>
            <person name="Gilroy R."/>
        </authorList>
    </citation>
    <scope>NUCLEOTIDE SEQUENCE</scope>
    <source>
        <strain evidence="12">CHK180-2868</strain>
    </source>
</reference>
<comment type="catalytic activity">
    <reaction evidence="9 10">
        <text>L-threonyl-[protein] + FAD = FMN-L-threonyl-[protein] + AMP + H(+)</text>
        <dbReference type="Rhea" id="RHEA:36847"/>
        <dbReference type="Rhea" id="RHEA-COMP:11060"/>
        <dbReference type="Rhea" id="RHEA-COMP:11061"/>
        <dbReference type="ChEBI" id="CHEBI:15378"/>
        <dbReference type="ChEBI" id="CHEBI:30013"/>
        <dbReference type="ChEBI" id="CHEBI:57692"/>
        <dbReference type="ChEBI" id="CHEBI:74257"/>
        <dbReference type="ChEBI" id="CHEBI:456215"/>
        <dbReference type="EC" id="2.7.1.180"/>
    </reaction>
</comment>
<evidence type="ECO:0000256" key="6">
    <source>
        <dbReference type="ARBA" id="ARBA00022827"/>
    </source>
</evidence>
<proteinExistence type="inferred from homology"/>
<dbReference type="AlphaFoldDB" id="A0A9D1A3M9"/>
<evidence type="ECO:0000256" key="9">
    <source>
        <dbReference type="ARBA" id="ARBA00048540"/>
    </source>
</evidence>
<feature type="binding site" evidence="11">
    <location>
        <position position="294"/>
    </location>
    <ligand>
        <name>Mg(2+)</name>
        <dbReference type="ChEBI" id="CHEBI:18420"/>
    </ligand>
</feature>
<evidence type="ECO:0000313" key="13">
    <source>
        <dbReference type="Proteomes" id="UP000824250"/>
    </source>
</evidence>
<evidence type="ECO:0000313" key="12">
    <source>
        <dbReference type="EMBL" id="HIR05111.1"/>
    </source>
</evidence>
<evidence type="ECO:0000256" key="3">
    <source>
        <dbReference type="ARBA" id="ARBA00022630"/>
    </source>
</evidence>
<dbReference type="Pfam" id="PF02424">
    <property type="entry name" value="ApbE"/>
    <property type="match status" value="1"/>
</dbReference>
<keyword evidence="3 10" id="KW-0285">Flavoprotein</keyword>
<comment type="cofactor">
    <cofactor evidence="11">
        <name>Mg(2+)</name>
        <dbReference type="ChEBI" id="CHEBI:18420"/>
    </cofactor>
    <cofactor evidence="11">
        <name>Mn(2+)</name>
        <dbReference type="ChEBI" id="CHEBI:29035"/>
    </cofactor>
    <text evidence="11">Magnesium. Can also use manganese.</text>
</comment>
<keyword evidence="4 10" id="KW-0808">Transferase</keyword>
<evidence type="ECO:0000256" key="1">
    <source>
        <dbReference type="ARBA" id="ARBA00011955"/>
    </source>
</evidence>
<dbReference type="PANTHER" id="PTHR30040">
    <property type="entry name" value="THIAMINE BIOSYNTHESIS LIPOPROTEIN APBE"/>
    <property type="match status" value="1"/>
</dbReference>
<sequence length="347" mass="37647">MSVIGGHSPDSALSGIRNLLSGNTAAAGQESESISRSDFLLNTFVTVTLYDTDDESILDDSLALCKAYEEIFSRTMETSELYQINHRDPSVTSITVSDPMAELLSKALEYCELSGGAFDITIEPISSLWDFSGGGNQVPAQEEIEQRLERVDYRELSLTGNTLTFHSPDVTIDLGAIAKGYIADQMKEQLLDAGVASAIINLGGNVLCIGSRPDGSPFHIGLQMPFADYSETFDVLGVSDQSVVTSGIYERSFTVDGTLYHHLLNPKTGYPYDNGLIAVTILSDQSVDGDGLSTTCFSLGLEKGLELINSLDNVEACFIDDEYQVHYSDGMETSLLETTADENQHIR</sequence>
<evidence type="ECO:0000256" key="11">
    <source>
        <dbReference type="PIRSR" id="PIRSR006268-2"/>
    </source>
</evidence>